<dbReference type="SMART" id="SM00082">
    <property type="entry name" value="LRRCT"/>
    <property type="match status" value="1"/>
</dbReference>
<feature type="region of interest" description="Disordered" evidence="4">
    <location>
        <begin position="406"/>
        <end position="438"/>
    </location>
</feature>
<dbReference type="Pfam" id="PF13306">
    <property type="entry name" value="LRR_5"/>
    <property type="match status" value="1"/>
</dbReference>
<accession>A0A6P8I0Q0</accession>
<dbReference type="PROSITE" id="PS51257">
    <property type="entry name" value="PROKAR_LIPOPROTEIN"/>
    <property type="match status" value="1"/>
</dbReference>
<dbReference type="SMART" id="SM00369">
    <property type="entry name" value="LRR_TYP"/>
    <property type="match status" value="6"/>
</dbReference>
<dbReference type="GO" id="GO:0005886">
    <property type="term" value="C:plasma membrane"/>
    <property type="evidence" value="ECO:0007669"/>
    <property type="project" value="TreeGrafter"/>
</dbReference>
<feature type="domain" description="LRRCT" evidence="7">
    <location>
        <begin position="271"/>
        <end position="319"/>
    </location>
</feature>
<dbReference type="KEGG" id="aten:116297257"/>
<evidence type="ECO:0000256" key="1">
    <source>
        <dbReference type="ARBA" id="ARBA00022614"/>
    </source>
</evidence>
<evidence type="ECO:0000256" key="3">
    <source>
        <dbReference type="ARBA" id="ARBA00022737"/>
    </source>
</evidence>
<protein>
    <submittedName>
        <fullName evidence="9">Slit homolog 2 protein-like isoform X1</fullName>
    </submittedName>
</protein>
<evidence type="ECO:0000313" key="8">
    <source>
        <dbReference type="Proteomes" id="UP000515163"/>
    </source>
</evidence>
<evidence type="ECO:0000313" key="9">
    <source>
        <dbReference type="RefSeq" id="XP_031561308.1"/>
    </source>
</evidence>
<dbReference type="OrthoDB" id="5978006at2759"/>
<dbReference type="InterPro" id="IPR026906">
    <property type="entry name" value="LRR_5"/>
</dbReference>
<evidence type="ECO:0000259" key="7">
    <source>
        <dbReference type="SMART" id="SM00082"/>
    </source>
</evidence>
<feature type="signal peptide" evidence="6">
    <location>
        <begin position="1"/>
        <end position="31"/>
    </location>
</feature>
<evidence type="ECO:0000256" key="5">
    <source>
        <dbReference type="SAM" id="Phobius"/>
    </source>
</evidence>
<dbReference type="InterPro" id="IPR000483">
    <property type="entry name" value="Cys-rich_flank_reg_C"/>
</dbReference>
<organism evidence="8 9">
    <name type="scientific">Actinia tenebrosa</name>
    <name type="common">Australian red waratah sea anemone</name>
    <dbReference type="NCBI Taxonomy" id="6105"/>
    <lineage>
        <taxon>Eukaryota</taxon>
        <taxon>Metazoa</taxon>
        <taxon>Cnidaria</taxon>
        <taxon>Anthozoa</taxon>
        <taxon>Hexacorallia</taxon>
        <taxon>Actiniaria</taxon>
        <taxon>Actiniidae</taxon>
        <taxon>Actinia</taxon>
    </lineage>
</organism>
<keyword evidence="2 6" id="KW-0732">Signal</keyword>
<feature type="compositionally biased region" description="Polar residues" evidence="4">
    <location>
        <begin position="406"/>
        <end position="435"/>
    </location>
</feature>
<keyword evidence="1" id="KW-0433">Leucine-rich repeat</keyword>
<keyword evidence="5" id="KW-0472">Membrane</keyword>
<proteinExistence type="predicted"/>
<keyword evidence="5" id="KW-0812">Transmembrane</keyword>
<dbReference type="InterPro" id="IPR003591">
    <property type="entry name" value="Leu-rich_rpt_typical-subtyp"/>
</dbReference>
<sequence>MDGNSRLHVRFDKILIFLNLVFCTLISLSSSCPSPCVCGFQSGSKWIECVGANFTTLPNDIPLDTNLMFLTNTKITSFSANAFSKLSHLVKIELLQNKIENITDGVFNGLSKLKTLNLPNNGIRRISSNAFGGLTTLTKLSLSDNKLTSLPEDMLKDQANLNTLHLNGNNLTRISSDMLRKQTKLAILYLNKNQIQSIEDKAFESAGKTLLMVNLENNRLTSLPRALNGIKSAQLIQIGLGNNLITLIPQEAEPFFERVKNSQGKISLSGNPLVCTSGLQWLQTWIKQNKKHVQDYDEVMCAKVGGNTTKLIDYNFNSTVFPETTAPTTTSTSTTTAPTSTIQITTILPSTHTSPLTTLKPQTTVSTQPITTTTKLLTDWLTSTSRVMSITEALTRATDVITRKSPNVKSTQEMPASGSASSANITHNIFTNPTPKTDEADMTALKRNKYIILATCLSAAFIGLVVFVAMYCFQSKIVKRDKVLTTRYDRVRIV</sequence>
<feature type="chain" id="PRO_5028117569" evidence="6">
    <location>
        <begin position="32"/>
        <end position="494"/>
    </location>
</feature>
<keyword evidence="3" id="KW-0677">Repeat</keyword>
<keyword evidence="5" id="KW-1133">Transmembrane helix</keyword>
<dbReference type="FunFam" id="3.80.10.10:FF:001164">
    <property type="entry name" value="GH01279p"/>
    <property type="match status" value="1"/>
</dbReference>
<dbReference type="PROSITE" id="PS51450">
    <property type="entry name" value="LRR"/>
    <property type="match status" value="4"/>
</dbReference>
<dbReference type="PANTHER" id="PTHR24369">
    <property type="entry name" value="ANTIGEN BSP, PUTATIVE-RELATED"/>
    <property type="match status" value="1"/>
</dbReference>
<dbReference type="Proteomes" id="UP000515163">
    <property type="component" value="Unplaced"/>
</dbReference>
<dbReference type="SUPFAM" id="SSF52058">
    <property type="entry name" value="L domain-like"/>
    <property type="match status" value="1"/>
</dbReference>
<dbReference type="RefSeq" id="XP_031561308.1">
    <property type="nucleotide sequence ID" value="XM_031705448.1"/>
</dbReference>
<dbReference type="InterPro" id="IPR032675">
    <property type="entry name" value="LRR_dom_sf"/>
</dbReference>
<dbReference type="PANTHER" id="PTHR24369:SF211">
    <property type="entry name" value="LEUCINE-RICH REPEAT-CONTAINING PROTEIN 15-LIKE"/>
    <property type="match status" value="1"/>
</dbReference>
<dbReference type="SMART" id="SM00365">
    <property type="entry name" value="LRR_SD22"/>
    <property type="match status" value="4"/>
</dbReference>
<gene>
    <name evidence="9" type="primary">LOC116297257</name>
</gene>
<name>A0A6P8I0Q0_ACTTE</name>
<dbReference type="GeneID" id="116297257"/>
<dbReference type="InParanoid" id="A0A6P8I0Q0"/>
<dbReference type="InterPro" id="IPR001611">
    <property type="entry name" value="Leu-rich_rpt"/>
</dbReference>
<dbReference type="InterPro" id="IPR050541">
    <property type="entry name" value="LRR_TM_domain-containing"/>
</dbReference>
<reference evidence="9" key="1">
    <citation type="submission" date="2025-08" db="UniProtKB">
        <authorList>
            <consortium name="RefSeq"/>
        </authorList>
    </citation>
    <scope>IDENTIFICATION</scope>
    <source>
        <tissue evidence="9">Tentacle</tissue>
    </source>
</reference>
<evidence type="ECO:0000256" key="6">
    <source>
        <dbReference type="SAM" id="SignalP"/>
    </source>
</evidence>
<dbReference type="AlphaFoldDB" id="A0A6P8I0Q0"/>
<keyword evidence="8" id="KW-1185">Reference proteome</keyword>
<evidence type="ECO:0000256" key="4">
    <source>
        <dbReference type="SAM" id="MobiDB-lite"/>
    </source>
</evidence>
<dbReference type="Gene3D" id="3.80.10.10">
    <property type="entry name" value="Ribonuclease Inhibitor"/>
    <property type="match status" value="2"/>
</dbReference>
<evidence type="ECO:0000256" key="2">
    <source>
        <dbReference type="ARBA" id="ARBA00022729"/>
    </source>
</evidence>
<feature type="transmembrane region" description="Helical" evidence="5">
    <location>
        <begin position="450"/>
        <end position="473"/>
    </location>
</feature>